<feature type="compositionally biased region" description="Basic and acidic residues" evidence="1">
    <location>
        <begin position="19"/>
        <end position="30"/>
    </location>
</feature>
<dbReference type="AlphaFoldDB" id="A0A834WDP9"/>
<dbReference type="EMBL" id="JAAIUW010000008">
    <property type="protein sequence ID" value="KAF7819560.1"/>
    <property type="molecule type" value="Genomic_DNA"/>
</dbReference>
<reference evidence="2" key="1">
    <citation type="submission" date="2020-09" db="EMBL/GenBank/DDBJ databases">
        <title>Genome-Enabled Discovery of Anthraquinone Biosynthesis in Senna tora.</title>
        <authorList>
            <person name="Kang S.-H."/>
            <person name="Pandey R.P."/>
            <person name="Lee C.-M."/>
            <person name="Sim J.-S."/>
            <person name="Jeong J.-T."/>
            <person name="Choi B.-S."/>
            <person name="Jung M."/>
            <person name="Ginzburg D."/>
            <person name="Zhao K."/>
            <person name="Won S.Y."/>
            <person name="Oh T.-J."/>
            <person name="Yu Y."/>
            <person name="Kim N.-H."/>
            <person name="Lee O.R."/>
            <person name="Lee T.-H."/>
            <person name="Bashyal P."/>
            <person name="Kim T.-S."/>
            <person name="Lee W.-H."/>
            <person name="Kawkins C."/>
            <person name="Kim C.-K."/>
            <person name="Kim J.S."/>
            <person name="Ahn B.O."/>
            <person name="Rhee S.Y."/>
            <person name="Sohng J.K."/>
        </authorList>
    </citation>
    <scope>NUCLEOTIDE SEQUENCE</scope>
    <source>
        <tissue evidence="2">Leaf</tissue>
    </source>
</reference>
<dbReference type="Proteomes" id="UP000634136">
    <property type="component" value="Unassembled WGS sequence"/>
</dbReference>
<evidence type="ECO:0000313" key="2">
    <source>
        <dbReference type="EMBL" id="KAF7819560.1"/>
    </source>
</evidence>
<comment type="caution">
    <text evidence="2">The sequence shown here is derived from an EMBL/GenBank/DDBJ whole genome shotgun (WGS) entry which is preliminary data.</text>
</comment>
<sequence length="30" mass="3542">MQPTSEPPDPSRPENPLPYREREKDVNFSQ</sequence>
<gene>
    <name evidence="2" type="ORF">G2W53_025015</name>
</gene>
<keyword evidence="3" id="KW-1185">Reference proteome</keyword>
<name>A0A834WDP9_9FABA</name>
<feature type="compositionally biased region" description="Pro residues" evidence="1">
    <location>
        <begin position="1"/>
        <end position="16"/>
    </location>
</feature>
<feature type="region of interest" description="Disordered" evidence="1">
    <location>
        <begin position="1"/>
        <end position="30"/>
    </location>
</feature>
<proteinExistence type="predicted"/>
<protein>
    <submittedName>
        <fullName evidence="2">Uncharacterized protein</fullName>
    </submittedName>
</protein>
<evidence type="ECO:0000313" key="3">
    <source>
        <dbReference type="Proteomes" id="UP000634136"/>
    </source>
</evidence>
<organism evidence="2 3">
    <name type="scientific">Senna tora</name>
    <dbReference type="NCBI Taxonomy" id="362788"/>
    <lineage>
        <taxon>Eukaryota</taxon>
        <taxon>Viridiplantae</taxon>
        <taxon>Streptophyta</taxon>
        <taxon>Embryophyta</taxon>
        <taxon>Tracheophyta</taxon>
        <taxon>Spermatophyta</taxon>
        <taxon>Magnoliopsida</taxon>
        <taxon>eudicotyledons</taxon>
        <taxon>Gunneridae</taxon>
        <taxon>Pentapetalae</taxon>
        <taxon>rosids</taxon>
        <taxon>fabids</taxon>
        <taxon>Fabales</taxon>
        <taxon>Fabaceae</taxon>
        <taxon>Caesalpinioideae</taxon>
        <taxon>Cassia clade</taxon>
        <taxon>Senna</taxon>
    </lineage>
</organism>
<accession>A0A834WDP9</accession>
<evidence type="ECO:0000256" key="1">
    <source>
        <dbReference type="SAM" id="MobiDB-lite"/>
    </source>
</evidence>